<dbReference type="STRING" id="3885.V7BNK3"/>
<accession>V7BNK3</accession>
<reference evidence="17" key="1">
    <citation type="journal article" date="2014" name="Nat. Genet.">
        <title>A reference genome for common bean and genome-wide analysis of dual domestications.</title>
        <authorList>
            <person name="Schmutz J."/>
            <person name="McClean P.E."/>
            <person name="Mamidi S."/>
            <person name="Wu G.A."/>
            <person name="Cannon S.B."/>
            <person name="Grimwood J."/>
            <person name="Jenkins J."/>
            <person name="Shu S."/>
            <person name="Song Q."/>
            <person name="Chavarro C."/>
            <person name="Torres-Torres M."/>
            <person name="Geffroy V."/>
            <person name="Moghaddam S.M."/>
            <person name="Gao D."/>
            <person name="Abernathy B."/>
            <person name="Barry K."/>
            <person name="Blair M."/>
            <person name="Brick M.A."/>
            <person name="Chovatia M."/>
            <person name="Gepts P."/>
            <person name="Goodstein D.M."/>
            <person name="Gonzales M."/>
            <person name="Hellsten U."/>
            <person name="Hyten D.L."/>
            <person name="Jia G."/>
            <person name="Kelly J.D."/>
            <person name="Kudrna D."/>
            <person name="Lee R."/>
            <person name="Richard M.M."/>
            <person name="Miklas P.N."/>
            <person name="Osorno J.M."/>
            <person name="Rodrigues J."/>
            <person name="Thareau V."/>
            <person name="Urrea C.A."/>
            <person name="Wang M."/>
            <person name="Yu Y."/>
            <person name="Zhang M."/>
            <person name="Wing R.A."/>
            <person name="Cregan P.B."/>
            <person name="Rokhsar D.S."/>
            <person name="Jackson S.A."/>
        </authorList>
    </citation>
    <scope>NUCLEOTIDE SEQUENCE [LARGE SCALE GENOMIC DNA]</scope>
    <source>
        <strain evidence="17">cv. G19833</strain>
    </source>
</reference>
<dbReference type="Pfam" id="PF00067">
    <property type="entry name" value="p450"/>
    <property type="match status" value="1"/>
</dbReference>
<evidence type="ECO:0000313" key="17">
    <source>
        <dbReference type="Proteomes" id="UP000000226"/>
    </source>
</evidence>
<dbReference type="EC" id="1.14.14.81" evidence="12"/>
<dbReference type="OrthoDB" id="2789670at2759"/>
<evidence type="ECO:0000256" key="12">
    <source>
        <dbReference type="ARBA" id="ARBA00066564"/>
    </source>
</evidence>
<dbReference type="Proteomes" id="UP000000226">
    <property type="component" value="Chromosome 6"/>
</dbReference>
<evidence type="ECO:0000256" key="5">
    <source>
        <dbReference type="ARBA" id="ARBA00022723"/>
    </source>
</evidence>
<comment type="cofactor">
    <cofactor evidence="1 13">
        <name>heme</name>
        <dbReference type="ChEBI" id="CHEBI:30413"/>
    </cofactor>
</comment>
<keyword evidence="15" id="KW-0472">Membrane</keyword>
<comment type="similarity">
    <text evidence="3 14">Belongs to the cytochrome P450 family.</text>
</comment>
<name>V7BNK3_PHAVU</name>
<dbReference type="SUPFAM" id="SSF48264">
    <property type="entry name" value="Cytochrome P450"/>
    <property type="match status" value="1"/>
</dbReference>
<keyword evidence="6" id="KW-0521">NADP</keyword>
<dbReference type="InterPro" id="IPR002401">
    <property type="entry name" value="Cyt_P450_E_grp-I"/>
</dbReference>
<organism evidence="16 17">
    <name type="scientific">Phaseolus vulgaris</name>
    <name type="common">Kidney bean</name>
    <name type="synonym">French bean</name>
    <dbReference type="NCBI Taxonomy" id="3885"/>
    <lineage>
        <taxon>Eukaryota</taxon>
        <taxon>Viridiplantae</taxon>
        <taxon>Streptophyta</taxon>
        <taxon>Embryophyta</taxon>
        <taxon>Tracheophyta</taxon>
        <taxon>Spermatophyta</taxon>
        <taxon>Magnoliopsida</taxon>
        <taxon>eudicotyledons</taxon>
        <taxon>Gunneridae</taxon>
        <taxon>Pentapetalae</taxon>
        <taxon>rosids</taxon>
        <taxon>fabids</taxon>
        <taxon>Fabales</taxon>
        <taxon>Fabaceae</taxon>
        <taxon>Papilionoideae</taxon>
        <taxon>50 kb inversion clade</taxon>
        <taxon>NPAAA clade</taxon>
        <taxon>indigoferoid/millettioid clade</taxon>
        <taxon>Phaseoleae</taxon>
        <taxon>Phaseolus</taxon>
    </lineage>
</organism>
<evidence type="ECO:0000256" key="3">
    <source>
        <dbReference type="ARBA" id="ARBA00010617"/>
    </source>
</evidence>
<dbReference type="EMBL" id="CM002293">
    <property type="protein sequence ID" value="ESW18131.1"/>
    <property type="molecule type" value="Genomic_DNA"/>
</dbReference>
<protein>
    <recommendedName>
        <fullName evidence="12">flavonoid 3',5'-hydroxylase</fullName>
        <ecNumber evidence="12">1.14.14.81</ecNumber>
    </recommendedName>
</protein>
<keyword evidence="15" id="KW-1133">Transmembrane helix</keyword>
<dbReference type="InterPro" id="IPR036396">
    <property type="entry name" value="Cyt_P450_sf"/>
</dbReference>
<dbReference type="Gramene" id="ESW18131">
    <property type="protein sequence ID" value="ESW18131"/>
    <property type="gene ID" value="PHAVU_006G015400g"/>
</dbReference>
<evidence type="ECO:0000313" key="16">
    <source>
        <dbReference type="EMBL" id="ESW18131.1"/>
    </source>
</evidence>
<evidence type="ECO:0000256" key="4">
    <source>
        <dbReference type="ARBA" id="ARBA00022617"/>
    </source>
</evidence>
<sequence>MTFDAFFLGELGVAVLIFITLHFFIRSITTNSTHLPPGPRGWPILGVLPLLGTMPHVTLTNMAKKFGPIMFLKMGTCDTVVASSPDIAQAFLKALDHNFLNRPTIAGATHLGYNAQDLVFANYGPKWKLLRKLANQHMLGGRALHDWGHVRASEVKHMLKAMQECGKQGELVVVCDLLSCTITNMVSQVVLSKRIFSNKGLEAKEFKDMVVEFMTISGVNIGDFVPCIAWMDLQGVVGKMKRLHKRFDVFLTNIIEEHVKSSHERKGKPDFLDVVMTNGEDPSQERLSFSNIKALLLNLFTAGTDTSTSIIEWALAEMLKNPNILIRAQKEMDEVVGRERVVLESDLPKLPYLQAICKETYRMHPSTPLSVPRVATEACNVNGYYIPKNTRLNVNIWAIGRDPNVWSNPLEFNPERFLRGKSAKVDPSGVDFELIPFGGGRRICAGDRMAIVVIQYILGSLVHSFDWKLPNGEDLNMDEAFGLTLQKAVPLSAMVSPRLLSHAYV</sequence>
<proteinExistence type="inferred from homology"/>
<dbReference type="PANTHER" id="PTHR47944:SF18">
    <property type="entry name" value="FLAVONOID 3'-MONOOXYGENASE"/>
    <property type="match status" value="1"/>
</dbReference>
<dbReference type="eggNOG" id="KOG0156">
    <property type="taxonomic scope" value="Eukaryota"/>
</dbReference>
<keyword evidence="8 13" id="KW-0408">Iron</keyword>
<dbReference type="PRINTS" id="PR00385">
    <property type="entry name" value="P450"/>
</dbReference>
<feature type="binding site" description="axial binding residue" evidence="13">
    <location>
        <position position="444"/>
    </location>
    <ligand>
        <name>heme</name>
        <dbReference type="ChEBI" id="CHEBI:30413"/>
    </ligand>
    <ligandPart>
        <name>Fe</name>
        <dbReference type="ChEBI" id="CHEBI:18248"/>
    </ligandPart>
</feature>
<dbReference type="AlphaFoldDB" id="V7BNK3"/>
<dbReference type="InterPro" id="IPR017972">
    <property type="entry name" value="Cyt_P450_CS"/>
</dbReference>
<dbReference type="PhylomeDB" id="V7BNK3"/>
<evidence type="ECO:0000256" key="1">
    <source>
        <dbReference type="ARBA" id="ARBA00001971"/>
    </source>
</evidence>
<dbReference type="GO" id="GO:0005506">
    <property type="term" value="F:iron ion binding"/>
    <property type="evidence" value="ECO:0007669"/>
    <property type="project" value="InterPro"/>
</dbReference>
<keyword evidence="4 13" id="KW-0349">Heme</keyword>
<evidence type="ECO:0000256" key="14">
    <source>
        <dbReference type="RuleBase" id="RU000461"/>
    </source>
</evidence>
<evidence type="ECO:0000256" key="6">
    <source>
        <dbReference type="ARBA" id="ARBA00022857"/>
    </source>
</evidence>
<dbReference type="PANTHER" id="PTHR47944">
    <property type="entry name" value="CYTOCHROME P450 98A9"/>
    <property type="match status" value="1"/>
</dbReference>
<evidence type="ECO:0000256" key="7">
    <source>
        <dbReference type="ARBA" id="ARBA00023002"/>
    </source>
</evidence>
<dbReference type="OMA" id="LPALAWM"/>
<feature type="transmembrane region" description="Helical" evidence="15">
    <location>
        <begin position="6"/>
        <end position="25"/>
    </location>
</feature>
<dbReference type="GO" id="GO:0033772">
    <property type="term" value="F:flavonoid 3',5'-hydroxylase activity"/>
    <property type="evidence" value="ECO:0007669"/>
    <property type="project" value="UniProtKB-EC"/>
</dbReference>
<dbReference type="PROSITE" id="PS00086">
    <property type="entry name" value="CYTOCHROME_P450"/>
    <property type="match status" value="1"/>
</dbReference>
<dbReference type="InterPro" id="IPR001128">
    <property type="entry name" value="Cyt_P450"/>
</dbReference>
<keyword evidence="15" id="KW-0812">Transmembrane</keyword>
<keyword evidence="7 14" id="KW-0560">Oxidoreductase</keyword>
<comment type="catalytic activity">
    <reaction evidence="10">
        <text>a 3',5'-unsubstituted flavanone + 2 reduced [NADPH--hemoprotein reductase] + 2 O2 = a 3',5'-dihydroxyflavanone + 2 oxidized [NADPH--hemoprotein reductase] + 2 H2O + 2 H(+)</text>
        <dbReference type="Rhea" id="RHEA:55448"/>
        <dbReference type="Rhea" id="RHEA-COMP:11964"/>
        <dbReference type="Rhea" id="RHEA-COMP:11965"/>
        <dbReference type="ChEBI" id="CHEBI:15377"/>
        <dbReference type="ChEBI" id="CHEBI:15378"/>
        <dbReference type="ChEBI" id="CHEBI:15379"/>
        <dbReference type="ChEBI" id="CHEBI:48025"/>
        <dbReference type="ChEBI" id="CHEBI:57618"/>
        <dbReference type="ChEBI" id="CHEBI:58210"/>
        <dbReference type="ChEBI" id="CHEBI:138897"/>
        <dbReference type="EC" id="1.14.14.81"/>
    </reaction>
</comment>
<evidence type="ECO:0000256" key="15">
    <source>
        <dbReference type="SAM" id="Phobius"/>
    </source>
</evidence>
<evidence type="ECO:0000256" key="11">
    <source>
        <dbReference type="ARBA" id="ARBA00058000"/>
    </source>
</evidence>
<dbReference type="FunFam" id="1.10.630.10:FF:000111">
    <property type="entry name" value="Flavonoid 3',5'-hydroxylase 2"/>
    <property type="match status" value="1"/>
</dbReference>
<dbReference type="GO" id="GO:0020037">
    <property type="term" value="F:heme binding"/>
    <property type="evidence" value="ECO:0007669"/>
    <property type="project" value="InterPro"/>
</dbReference>
<dbReference type="Gene3D" id="1.10.630.10">
    <property type="entry name" value="Cytochrome P450"/>
    <property type="match status" value="1"/>
</dbReference>
<comment type="function">
    <text evidence="11">Catalyzes the 3'5'-hydroxylation of naringenin and eriodictyol to form 5,7,3,'4',5'-pentahydroxyflavanone and 3',5'-hydroxylation of dihydrokaempferol and dihydroquercetin to form dihydromyricetin.</text>
</comment>
<keyword evidence="17" id="KW-1185">Reference proteome</keyword>
<keyword evidence="9 14" id="KW-0503">Monooxygenase</keyword>
<evidence type="ECO:0000256" key="10">
    <source>
        <dbReference type="ARBA" id="ARBA00050521"/>
    </source>
</evidence>
<evidence type="ECO:0000256" key="2">
    <source>
        <dbReference type="ARBA" id="ARBA00004935"/>
    </source>
</evidence>
<evidence type="ECO:0000256" key="13">
    <source>
        <dbReference type="PIRSR" id="PIRSR602401-1"/>
    </source>
</evidence>
<dbReference type="PRINTS" id="PR00463">
    <property type="entry name" value="EP450I"/>
</dbReference>
<comment type="pathway">
    <text evidence="2">Pigment biosynthesis; anthocyanin biosynthesis.</text>
</comment>
<keyword evidence="5 13" id="KW-0479">Metal-binding</keyword>
<evidence type="ECO:0000256" key="8">
    <source>
        <dbReference type="ARBA" id="ARBA00023004"/>
    </source>
</evidence>
<gene>
    <name evidence="16" type="ORF">PHAVU_006G015400g</name>
</gene>
<evidence type="ECO:0000256" key="9">
    <source>
        <dbReference type="ARBA" id="ARBA00023033"/>
    </source>
</evidence>